<dbReference type="Pfam" id="PF04909">
    <property type="entry name" value="Amidohydro_2"/>
    <property type="match status" value="1"/>
</dbReference>
<sequence>MTRREALHASAILGLSLLAGKADATADDLPWIDAHSHIWPPTADRYPLAPGITIKDLDPPSFTDDELMALARPEGVGRVVLIQHSVFHLFDNSYLIDAVKRHPTRFRVVGMVDDHQPQAGAAMKRLLPQGVTGFRITPFIRKEHPERWLDTPGMQEMWQTAAETRQAMCCLINPQDLPAVERMCARHPETPVVIDHFARIGIDGELRDGDVRALCQLARYPHVSVKISAFYALGKKQPPHLELVPMIRRLYDVFGPQRLMWASDSPYQIQGPNTYASSISLVRDRLDFASSEDQQWLLRKTAEKVFFFA</sequence>
<dbReference type="GO" id="GO:0016787">
    <property type="term" value="F:hydrolase activity"/>
    <property type="evidence" value="ECO:0007669"/>
    <property type="project" value="UniProtKB-KW"/>
</dbReference>
<dbReference type="Gene3D" id="3.20.20.140">
    <property type="entry name" value="Metal-dependent hydrolases"/>
    <property type="match status" value="1"/>
</dbReference>
<accession>A0A7C4QPM1</accession>
<dbReference type="AlphaFoldDB" id="A0A7C4QPM1"/>
<proteinExistence type="predicted"/>
<gene>
    <name evidence="2" type="ORF">ENS64_03450</name>
</gene>
<feature type="domain" description="Amidohydrolase-related" evidence="1">
    <location>
        <begin position="32"/>
        <end position="308"/>
    </location>
</feature>
<comment type="caution">
    <text evidence="2">The sequence shown here is derived from an EMBL/GenBank/DDBJ whole genome shotgun (WGS) entry which is preliminary data.</text>
</comment>
<dbReference type="InterPro" id="IPR006680">
    <property type="entry name" value="Amidohydro-rel"/>
</dbReference>
<evidence type="ECO:0000313" key="2">
    <source>
        <dbReference type="EMBL" id="HGT38308.1"/>
    </source>
</evidence>
<dbReference type="PANTHER" id="PTHR35563:SF2">
    <property type="entry name" value="BARREL METAL-DEPENDENT HYDROLASE, PUTATIVE (AFU_ORTHOLOGUE AFUA_1G16240)-RELATED"/>
    <property type="match status" value="1"/>
</dbReference>
<dbReference type="InterPro" id="IPR052358">
    <property type="entry name" value="Aro_Compnd_Degr_Hydrolases"/>
</dbReference>
<organism evidence="2">
    <name type="scientific">Schlesneria paludicola</name>
    <dbReference type="NCBI Taxonomy" id="360056"/>
    <lineage>
        <taxon>Bacteria</taxon>
        <taxon>Pseudomonadati</taxon>
        <taxon>Planctomycetota</taxon>
        <taxon>Planctomycetia</taxon>
        <taxon>Planctomycetales</taxon>
        <taxon>Planctomycetaceae</taxon>
        <taxon>Schlesneria</taxon>
    </lineage>
</organism>
<dbReference type="SUPFAM" id="SSF51556">
    <property type="entry name" value="Metallo-dependent hydrolases"/>
    <property type="match status" value="1"/>
</dbReference>
<reference evidence="2" key="1">
    <citation type="journal article" date="2020" name="mSystems">
        <title>Genome- and Community-Level Interaction Insights into Carbon Utilization and Element Cycling Functions of Hydrothermarchaeota in Hydrothermal Sediment.</title>
        <authorList>
            <person name="Zhou Z."/>
            <person name="Liu Y."/>
            <person name="Xu W."/>
            <person name="Pan J."/>
            <person name="Luo Z.H."/>
            <person name="Li M."/>
        </authorList>
    </citation>
    <scope>NUCLEOTIDE SEQUENCE [LARGE SCALE GENOMIC DNA]</scope>
    <source>
        <strain evidence="2">SpSt-508</strain>
    </source>
</reference>
<protein>
    <submittedName>
        <fullName evidence="2">Amidohydrolase</fullName>
    </submittedName>
</protein>
<evidence type="ECO:0000259" key="1">
    <source>
        <dbReference type="Pfam" id="PF04909"/>
    </source>
</evidence>
<name>A0A7C4QPM1_9PLAN</name>
<dbReference type="EMBL" id="DSVQ01000006">
    <property type="protein sequence ID" value="HGT38308.1"/>
    <property type="molecule type" value="Genomic_DNA"/>
</dbReference>
<dbReference type="PANTHER" id="PTHR35563">
    <property type="entry name" value="BARREL METAL-DEPENDENT HYDROLASE, PUTATIVE (AFU_ORTHOLOGUE AFUA_1G16240)-RELATED"/>
    <property type="match status" value="1"/>
</dbReference>
<dbReference type="InterPro" id="IPR032466">
    <property type="entry name" value="Metal_Hydrolase"/>
</dbReference>
<keyword evidence="2" id="KW-0378">Hydrolase</keyword>